<proteinExistence type="predicted"/>
<keyword evidence="1" id="KW-1133">Transmembrane helix</keyword>
<reference evidence="2" key="2">
    <citation type="journal article" date="2015" name="Fish Shellfish Immunol.">
        <title>Early steps in the European eel (Anguilla anguilla)-Vibrio vulnificus interaction in the gills: Role of the RtxA13 toxin.</title>
        <authorList>
            <person name="Callol A."/>
            <person name="Pajuelo D."/>
            <person name="Ebbesson L."/>
            <person name="Teles M."/>
            <person name="MacKenzie S."/>
            <person name="Amaro C."/>
        </authorList>
    </citation>
    <scope>NUCLEOTIDE SEQUENCE</scope>
</reference>
<keyword evidence="1" id="KW-0812">Transmembrane</keyword>
<sequence>MLNLCSASESLYYLSLLSQFFIYISLLSFSACH</sequence>
<keyword evidence="1" id="KW-0472">Membrane</keyword>
<reference evidence="2" key="1">
    <citation type="submission" date="2014-11" db="EMBL/GenBank/DDBJ databases">
        <authorList>
            <person name="Amaro Gonzalez C."/>
        </authorList>
    </citation>
    <scope>NUCLEOTIDE SEQUENCE</scope>
</reference>
<organism evidence="2">
    <name type="scientific">Anguilla anguilla</name>
    <name type="common">European freshwater eel</name>
    <name type="synonym">Muraena anguilla</name>
    <dbReference type="NCBI Taxonomy" id="7936"/>
    <lineage>
        <taxon>Eukaryota</taxon>
        <taxon>Metazoa</taxon>
        <taxon>Chordata</taxon>
        <taxon>Craniata</taxon>
        <taxon>Vertebrata</taxon>
        <taxon>Euteleostomi</taxon>
        <taxon>Actinopterygii</taxon>
        <taxon>Neopterygii</taxon>
        <taxon>Teleostei</taxon>
        <taxon>Anguilliformes</taxon>
        <taxon>Anguillidae</taxon>
        <taxon>Anguilla</taxon>
    </lineage>
</organism>
<name>A0A0E9PB82_ANGAN</name>
<dbReference type="AlphaFoldDB" id="A0A0E9PB82"/>
<accession>A0A0E9PB82</accession>
<evidence type="ECO:0000256" key="1">
    <source>
        <dbReference type="SAM" id="Phobius"/>
    </source>
</evidence>
<dbReference type="EMBL" id="GBXM01106813">
    <property type="protein sequence ID" value="JAH01764.1"/>
    <property type="molecule type" value="Transcribed_RNA"/>
</dbReference>
<evidence type="ECO:0000313" key="2">
    <source>
        <dbReference type="EMBL" id="JAH01764.1"/>
    </source>
</evidence>
<feature type="transmembrane region" description="Helical" evidence="1">
    <location>
        <begin position="12"/>
        <end position="32"/>
    </location>
</feature>
<protein>
    <submittedName>
        <fullName evidence="2">Uncharacterized protein</fullName>
    </submittedName>
</protein>